<comment type="catalytic activity">
    <reaction evidence="21">
        <text>(6S)-NADPHX + ADP = AMP + phosphate + NADPH + H(+)</text>
        <dbReference type="Rhea" id="RHEA:32235"/>
        <dbReference type="ChEBI" id="CHEBI:15378"/>
        <dbReference type="ChEBI" id="CHEBI:43474"/>
        <dbReference type="ChEBI" id="CHEBI:57783"/>
        <dbReference type="ChEBI" id="CHEBI:64076"/>
        <dbReference type="ChEBI" id="CHEBI:456215"/>
        <dbReference type="ChEBI" id="CHEBI:456216"/>
        <dbReference type="EC" id="4.2.1.136"/>
    </reaction>
</comment>
<evidence type="ECO:0000256" key="12">
    <source>
        <dbReference type="ARBA" id="ARBA00022857"/>
    </source>
</evidence>
<feature type="domain" description="YjeF N-terminal" evidence="23">
    <location>
        <begin position="23"/>
        <end position="228"/>
    </location>
</feature>
<dbReference type="EC" id="5.1.99.6" evidence="6"/>
<dbReference type="PROSITE" id="PS51383">
    <property type="entry name" value="YJEF_C_3"/>
    <property type="match status" value="1"/>
</dbReference>
<dbReference type="Gene3D" id="3.40.1190.20">
    <property type="match status" value="1"/>
</dbReference>
<feature type="non-terminal residue" evidence="24">
    <location>
        <position position="1"/>
    </location>
</feature>
<comment type="function">
    <text evidence="18">Bifunctional enzyme that catalyzes the epimerization of the S- and R-forms of NAD(P)HX and the dehydration of the S-form of NAD(P)HX at the expense of ADP, which is converted to AMP. This allows the repair of both epimers of NAD(P)HX, a damaged form of NAD(P)H that is a result of enzymatic or heat-dependent hydration.</text>
</comment>
<keyword evidence="11" id="KW-0067">ATP-binding</keyword>
<keyword evidence="10" id="KW-0547">Nucleotide-binding</keyword>
<dbReference type="GO" id="GO:0046872">
    <property type="term" value="F:metal ion binding"/>
    <property type="evidence" value="ECO:0007669"/>
    <property type="project" value="UniProtKB-KW"/>
</dbReference>
<dbReference type="GO" id="GO:0052855">
    <property type="term" value="F:ADP-dependent NAD(P)H-hydrate dehydratase activity"/>
    <property type="evidence" value="ECO:0007669"/>
    <property type="project" value="UniProtKB-EC"/>
</dbReference>
<feature type="domain" description="YjeF C-terminal" evidence="22">
    <location>
        <begin position="238"/>
        <end position="514"/>
    </location>
</feature>
<comment type="catalytic activity">
    <reaction evidence="1">
        <text>(6R)-NADHX = (6S)-NADHX</text>
        <dbReference type="Rhea" id="RHEA:32215"/>
        <dbReference type="ChEBI" id="CHEBI:64074"/>
        <dbReference type="ChEBI" id="CHEBI:64075"/>
        <dbReference type="EC" id="5.1.99.6"/>
    </reaction>
</comment>
<accession>U3CEN6</accession>
<keyword evidence="14" id="KW-0520">NAD</keyword>
<dbReference type="InterPro" id="IPR030677">
    <property type="entry name" value="Nnr"/>
</dbReference>
<evidence type="ECO:0000256" key="3">
    <source>
        <dbReference type="ARBA" id="ARBA00001958"/>
    </source>
</evidence>
<dbReference type="GO" id="GO:0005524">
    <property type="term" value="F:ATP binding"/>
    <property type="evidence" value="ECO:0007669"/>
    <property type="project" value="UniProtKB-KW"/>
</dbReference>
<dbReference type="PIRSF" id="PIRSF017184">
    <property type="entry name" value="Nnr"/>
    <property type="match status" value="1"/>
</dbReference>
<dbReference type="PANTHER" id="PTHR12592:SF0">
    <property type="entry name" value="ATP-DEPENDENT (S)-NAD(P)H-HYDRATE DEHYDRATASE"/>
    <property type="match status" value="1"/>
</dbReference>
<keyword evidence="25" id="KW-1185">Reference proteome</keyword>
<keyword evidence="12" id="KW-0521">NADP</keyword>
<evidence type="ECO:0000256" key="2">
    <source>
        <dbReference type="ARBA" id="ARBA00000909"/>
    </source>
</evidence>
<evidence type="ECO:0000256" key="8">
    <source>
        <dbReference type="ARBA" id="ARBA00018591"/>
    </source>
</evidence>
<dbReference type="InterPro" id="IPR004443">
    <property type="entry name" value="YjeF_N_dom"/>
</dbReference>
<comment type="catalytic activity">
    <reaction evidence="2">
        <text>(6R)-NADPHX = (6S)-NADPHX</text>
        <dbReference type="Rhea" id="RHEA:32227"/>
        <dbReference type="ChEBI" id="CHEBI:64076"/>
        <dbReference type="ChEBI" id="CHEBI:64077"/>
        <dbReference type="EC" id="5.1.99.6"/>
    </reaction>
</comment>
<protein>
    <recommendedName>
        <fullName evidence="8">Bifunctional NAD(P)H-hydrate repair enzyme Nnr</fullName>
        <ecNumber evidence="7">4.2.1.136</ecNumber>
        <ecNumber evidence="6">5.1.99.6</ecNumber>
    </recommendedName>
    <alternativeName>
        <fullName evidence="19">Nicotinamide nucleotide repair protein</fullName>
    </alternativeName>
</protein>
<dbReference type="CDD" id="cd01171">
    <property type="entry name" value="YXKO-related"/>
    <property type="match status" value="1"/>
</dbReference>
<evidence type="ECO:0000256" key="4">
    <source>
        <dbReference type="ARBA" id="ARBA00006001"/>
    </source>
</evidence>
<dbReference type="InterPro" id="IPR017953">
    <property type="entry name" value="Carbohydrate_kinase_pred_CS"/>
</dbReference>
<evidence type="ECO:0000256" key="7">
    <source>
        <dbReference type="ARBA" id="ARBA00013129"/>
    </source>
</evidence>
<dbReference type="HAMAP" id="MF_01966">
    <property type="entry name" value="NADHX_epimerase"/>
    <property type="match status" value="1"/>
</dbReference>
<dbReference type="SUPFAM" id="SSF64153">
    <property type="entry name" value="YjeF N-terminal domain-like"/>
    <property type="match status" value="1"/>
</dbReference>
<keyword evidence="13" id="KW-0630">Potassium</keyword>
<dbReference type="eggNOG" id="COG0062">
    <property type="taxonomic scope" value="Bacteria"/>
</dbReference>
<keyword evidence="15" id="KW-0413">Isomerase</keyword>
<sequence>GIITLVKVEQLMLTSNLYAATQIKQSEETAANRAGITLYELMERAGQAAFERVQFMLPNLGRILVCCGSGNNGGDGFVVARLALEAGYDVDVFQPEYCIRKNISPLSDCQKARHKWSTYNKSVLNTIEGDKQYDLIVDALLGTGLANNVRDNLAADISQINALNTPILSLDIPSGLHADSGAILGTAIKASCTVTFVGNKMGLVTGQARNVVGSLYVADLGIFPYFTHLEPTQVSVFTQSNAVALIPQREATAHKGNTGRALLVGGNKGMSGAIIMAGQACARVGAGLITVMTHSNSIPPLLMRQPELMSIAVERGDLQHIETLINPNTLARTGAIAIGPGLGMTAWSKALFNWVMATKTPKIIDADGLNFLAASRKVFDLRNSIITPHPAEAARLLGVTVADIENDRYGGLHQLQTKYQCVVLLKGAGTLISDGQEIKVINAGNSGMATGGMGDILTGVITGLVCQGLPAMQAACLGAWLHSTAADNSASAYGSIGMLASDLLPELRLLMNPNNNK</sequence>
<dbReference type="PROSITE" id="PS01049">
    <property type="entry name" value="YJEF_C_1"/>
    <property type="match status" value="1"/>
</dbReference>
<evidence type="ECO:0000256" key="15">
    <source>
        <dbReference type="ARBA" id="ARBA00023235"/>
    </source>
</evidence>
<proteinExistence type="inferred from homology"/>
<comment type="catalytic activity">
    <reaction evidence="20">
        <text>(6S)-NADHX + ADP = AMP + phosphate + NADH + H(+)</text>
        <dbReference type="Rhea" id="RHEA:32223"/>
        <dbReference type="ChEBI" id="CHEBI:15378"/>
        <dbReference type="ChEBI" id="CHEBI:43474"/>
        <dbReference type="ChEBI" id="CHEBI:57945"/>
        <dbReference type="ChEBI" id="CHEBI:64074"/>
        <dbReference type="ChEBI" id="CHEBI:456215"/>
        <dbReference type="ChEBI" id="CHEBI:456216"/>
        <dbReference type="EC" id="4.2.1.136"/>
    </reaction>
</comment>
<evidence type="ECO:0000313" key="25">
    <source>
        <dbReference type="Proteomes" id="UP000016562"/>
    </source>
</evidence>
<dbReference type="HAMAP" id="MF_01965">
    <property type="entry name" value="NADHX_dehydratase"/>
    <property type="match status" value="1"/>
</dbReference>
<dbReference type="GO" id="GO:0052856">
    <property type="term" value="F:NAD(P)HX epimerase activity"/>
    <property type="evidence" value="ECO:0007669"/>
    <property type="project" value="UniProtKB-EC"/>
</dbReference>
<dbReference type="EMBL" id="BATM01000020">
    <property type="protein sequence ID" value="GAD79729.1"/>
    <property type="molecule type" value="Genomic_DNA"/>
</dbReference>
<evidence type="ECO:0000256" key="9">
    <source>
        <dbReference type="ARBA" id="ARBA00022723"/>
    </source>
</evidence>
<comment type="similarity">
    <text evidence="5">In the C-terminal section; belongs to the NnrD/CARKD family.</text>
</comment>
<dbReference type="GO" id="GO:0110051">
    <property type="term" value="P:metabolite repair"/>
    <property type="evidence" value="ECO:0007669"/>
    <property type="project" value="TreeGrafter"/>
</dbReference>
<dbReference type="Gene3D" id="3.40.50.10260">
    <property type="entry name" value="YjeF N-terminal domain"/>
    <property type="match status" value="1"/>
</dbReference>
<dbReference type="InterPro" id="IPR029056">
    <property type="entry name" value="Ribokinase-like"/>
</dbReference>
<evidence type="ECO:0000256" key="13">
    <source>
        <dbReference type="ARBA" id="ARBA00022958"/>
    </source>
</evidence>
<evidence type="ECO:0000256" key="20">
    <source>
        <dbReference type="ARBA" id="ARBA00048238"/>
    </source>
</evidence>
<evidence type="ECO:0000256" key="14">
    <source>
        <dbReference type="ARBA" id="ARBA00023027"/>
    </source>
</evidence>
<name>U3CEN6_9VIBR</name>
<dbReference type="NCBIfam" id="TIGR00196">
    <property type="entry name" value="yjeF_cterm"/>
    <property type="match status" value="1"/>
</dbReference>
<evidence type="ECO:0000259" key="23">
    <source>
        <dbReference type="PROSITE" id="PS51385"/>
    </source>
</evidence>
<evidence type="ECO:0000256" key="18">
    <source>
        <dbReference type="ARBA" id="ARBA00025153"/>
    </source>
</evidence>
<comment type="similarity">
    <text evidence="4">In the N-terminal section; belongs to the NnrE/AIBP family.</text>
</comment>
<evidence type="ECO:0000256" key="5">
    <source>
        <dbReference type="ARBA" id="ARBA00009524"/>
    </source>
</evidence>
<evidence type="ECO:0000256" key="11">
    <source>
        <dbReference type="ARBA" id="ARBA00022840"/>
    </source>
</evidence>
<comment type="caution">
    <text evidence="24">The sequence shown here is derived from an EMBL/GenBank/DDBJ whole genome shotgun (WGS) entry which is preliminary data.</text>
</comment>
<dbReference type="AlphaFoldDB" id="U3CEN6"/>
<evidence type="ECO:0000256" key="19">
    <source>
        <dbReference type="ARBA" id="ARBA00032624"/>
    </source>
</evidence>
<organism evidence="24 25">
    <name type="scientific">Vibrio ezurae NBRC 102218</name>
    <dbReference type="NCBI Taxonomy" id="1219080"/>
    <lineage>
        <taxon>Bacteria</taxon>
        <taxon>Pseudomonadati</taxon>
        <taxon>Pseudomonadota</taxon>
        <taxon>Gammaproteobacteria</taxon>
        <taxon>Vibrionales</taxon>
        <taxon>Vibrionaceae</taxon>
        <taxon>Vibrio</taxon>
    </lineage>
</organism>
<dbReference type="eggNOG" id="COG0063">
    <property type="taxonomic scope" value="Bacteria"/>
</dbReference>
<dbReference type="EC" id="4.2.1.136" evidence="7"/>
<reference evidence="24 25" key="1">
    <citation type="submission" date="2013-09" db="EMBL/GenBank/DDBJ databases">
        <title>Whole genome shotgun sequence of Vibrio ezurae NBRC 102218.</title>
        <authorList>
            <person name="Yoshida I."/>
            <person name="Hosoyama A."/>
            <person name="Numata M."/>
            <person name="Hashimoto M."/>
            <person name="Hosoyama Y."/>
            <person name="Tsuchikane K."/>
            <person name="Noguchi M."/>
            <person name="Hirakata S."/>
            <person name="Ichikawa N."/>
            <person name="Ohji S."/>
            <person name="Yamazoe A."/>
            <person name="Fujita N."/>
        </authorList>
    </citation>
    <scope>NUCLEOTIDE SEQUENCE [LARGE SCALE GENOMIC DNA]</scope>
    <source>
        <strain evidence="24 25">NBRC 102218</strain>
    </source>
</reference>
<keyword evidence="9" id="KW-0479">Metal-binding</keyword>
<dbReference type="Pfam" id="PF01256">
    <property type="entry name" value="Carb_kinase"/>
    <property type="match status" value="1"/>
</dbReference>
<keyword evidence="16" id="KW-0456">Lyase</keyword>
<evidence type="ECO:0000259" key="22">
    <source>
        <dbReference type="PROSITE" id="PS51383"/>
    </source>
</evidence>
<gene>
    <name evidence="24" type="ORF">VEZ01S_20_00010</name>
</gene>
<dbReference type="PROSITE" id="PS51385">
    <property type="entry name" value="YJEF_N"/>
    <property type="match status" value="1"/>
</dbReference>
<evidence type="ECO:0000256" key="1">
    <source>
        <dbReference type="ARBA" id="ARBA00000013"/>
    </source>
</evidence>
<dbReference type="InterPro" id="IPR036652">
    <property type="entry name" value="YjeF_N_dom_sf"/>
</dbReference>
<dbReference type="Proteomes" id="UP000016562">
    <property type="component" value="Unassembled WGS sequence"/>
</dbReference>
<dbReference type="PANTHER" id="PTHR12592">
    <property type="entry name" value="ATP-DEPENDENT (S)-NAD(P)H-HYDRATE DEHYDRATASE FAMILY MEMBER"/>
    <property type="match status" value="1"/>
</dbReference>
<dbReference type="Pfam" id="PF03853">
    <property type="entry name" value="YjeF_N"/>
    <property type="match status" value="1"/>
</dbReference>
<dbReference type="STRING" id="1219080.VEZ01S_20_00010"/>
<evidence type="ECO:0000256" key="10">
    <source>
        <dbReference type="ARBA" id="ARBA00022741"/>
    </source>
</evidence>
<keyword evidence="17" id="KW-0511">Multifunctional enzyme</keyword>
<evidence type="ECO:0000256" key="16">
    <source>
        <dbReference type="ARBA" id="ARBA00023239"/>
    </source>
</evidence>
<dbReference type="NCBIfam" id="TIGR00197">
    <property type="entry name" value="yjeF_nterm"/>
    <property type="match status" value="1"/>
</dbReference>
<evidence type="ECO:0000256" key="21">
    <source>
        <dbReference type="ARBA" id="ARBA00049209"/>
    </source>
</evidence>
<comment type="cofactor">
    <cofactor evidence="3">
        <name>K(+)</name>
        <dbReference type="ChEBI" id="CHEBI:29103"/>
    </cofactor>
</comment>
<dbReference type="SUPFAM" id="SSF53613">
    <property type="entry name" value="Ribokinase-like"/>
    <property type="match status" value="1"/>
</dbReference>
<evidence type="ECO:0000256" key="17">
    <source>
        <dbReference type="ARBA" id="ARBA00023268"/>
    </source>
</evidence>
<evidence type="ECO:0000256" key="6">
    <source>
        <dbReference type="ARBA" id="ARBA00012228"/>
    </source>
</evidence>
<evidence type="ECO:0000313" key="24">
    <source>
        <dbReference type="EMBL" id="GAD79729.1"/>
    </source>
</evidence>
<dbReference type="InterPro" id="IPR000631">
    <property type="entry name" value="CARKD"/>
</dbReference>